<gene>
    <name evidence="3" type="ORF">HNP88_000180</name>
</gene>
<protein>
    <submittedName>
        <fullName evidence="3">Parallel beta-helix repeat protein</fullName>
    </submittedName>
</protein>
<dbReference type="InterPro" id="IPR007742">
    <property type="entry name" value="NosD_dom"/>
</dbReference>
<dbReference type="Proteomes" id="UP000571854">
    <property type="component" value="Unassembled WGS sequence"/>
</dbReference>
<evidence type="ECO:0000313" key="3">
    <source>
        <dbReference type="EMBL" id="MBA2845996.1"/>
    </source>
</evidence>
<dbReference type="Pfam" id="PF13229">
    <property type="entry name" value="Beta_helix"/>
    <property type="match status" value="3"/>
</dbReference>
<dbReference type="InterPro" id="IPR011050">
    <property type="entry name" value="Pectin_lyase_fold/virulence"/>
</dbReference>
<dbReference type="EMBL" id="JACDUJ010000001">
    <property type="protein sequence ID" value="MBA2845996.1"/>
    <property type="molecule type" value="Genomic_DNA"/>
</dbReference>
<feature type="domain" description="Periplasmic copper-binding protein NosD beta helix" evidence="1">
    <location>
        <begin position="792"/>
        <end position="991"/>
    </location>
</feature>
<dbReference type="InterPro" id="IPR022441">
    <property type="entry name" value="Para_beta_helix_rpt-2"/>
</dbReference>
<feature type="domain" description="Right handed beta helix" evidence="2">
    <location>
        <begin position="106"/>
        <end position="261"/>
    </location>
</feature>
<dbReference type="InterPro" id="IPR039448">
    <property type="entry name" value="Beta_helix"/>
</dbReference>
<proteinExistence type="predicted"/>
<sequence length="1016" mass="111980">MIKKCLFLFLLLFTISSVSAETYYLNEGNFTDLTNTGVYNTDSRSYISAYVIINSPGEYILNYSFTNNAMPESGVFIFVNNTENVILDCNYNWFNSTWGYNAVRPIYVYNSSNVTVKDLNCNGFYSAVEFENSVDCVLTNSNFYNIQEDGIYLKNTNNSEISDCIISSYYPDAVLVINSNGNTISNCTISSEYGGDDAILNMEYSENNTISECTLNALNGYERAIGIYHSNNILIVNSNATAEGYTIELEYSNNCDILNTTAIAEDYSYAIAVEYSDYTEISGCTATVIPTNYEAALYLFRSSYNNITDCTATAGDESVYLSESDYNNIVNTNATTTGDDGAYYIWDSNYNNIINCNATSNSDYAVYIWGSSYNNITNCNVIAEVYSAVYIREWTDMYSTVHNSNYNILSGCNITAPDETVYLQYSSHNSIINCIMNASNSEAIDLNVDADYNNITNCTATAGYRAVSLSSSDSNTLSECGIHSIDEYAFILSDSENNIISGCNVTTPDDYGVYLGNSDNASIINSTVNADSIAIRLDSNNCTIKGSTLRANIDSGLRSYNKMGNNIINCTIYAQYYAIDLSGSDNNVSDCTLTGHHEVVSLAGSGNNIIGSTLWATTEDTLSVGGTYQNIINCTLTAQNNTFYVNGQNIEITGSDINSNDVAFRCISASYWNRIYLNNINGSINNQGSSNYFTSANDLNYTYAGKNYTGILGNYWYLYDEEDAVIENGTWSIPYVITAYTTDSKPLAGPWDKDANSIFGKIEYDDGKIHLTQADFATGLYIINETGIYVLEENINSGMGIAIDSDNVTIDGNGFYMNTSGVRTFMGSYENITIKNLGLNCDNGLNLENADTITVSNCTFLVGDTGIVTNGENIVISSCNFTGMDNGWGINIISMQNGTITGCKFNNLMIGINTQGESSIGNCTITYNEFIENSWGLNLNGEYNWIYLNDFESNTWANFNYDSTFTNYFHSPVLTYKYDGVVYEGRLGNYYVGEELGTCVLGIFDKPYGIVPSSPR</sequence>
<dbReference type="SMART" id="SM00710">
    <property type="entry name" value="PbH1"/>
    <property type="match status" value="23"/>
</dbReference>
<feature type="domain" description="Periplasmic copper-binding protein NosD beta helix" evidence="1">
    <location>
        <begin position="539"/>
        <end position="720"/>
    </location>
</feature>
<reference evidence="3 4" key="1">
    <citation type="submission" date="2020-07" db="EMBL/GenBank/DDBJ databases">
        <title>Genomic Encyclopedia of Type Strains, Phase IV (KMG-V): Genome sequencing to study the core and pangenomes of soil and plant-associated prokaryotes.</title>
        <authorList>
            <person name="Whitman W."/>
        </authorList>
    </citation>
    <scope>NUCLEOTIDE SEQUENCE [LARGE SCALE GENOMIC DNA]</scope>
    <source>
        <strain evidence="3 4">A5</strain>
    </source>
</reference>
<dbReference type="InterPro" id="IPR012334">
    <property type="entry name" value="Pectin_lyas_fold"/>
</dbReference>
<dbReference type="InterPro" id="IPR006626">
    <property type="entry name" value="PbH1"/>
</dbReference>
<organism evidence="3 4">
    <name type="scientific">Methanococcus maripaludis</name>
    <name type="common">Methanococcus deltae</name>
    <dbReference type="NCBI Taxonomy" id="39152"/>
    <lineage>
        <taxon>Archaea</taxon>
        <taxon>Methanobacteriati</taxon>
        <taxon>Methanobacteriota</taxon>
        <taxon>Methanomada group</taxon>
        <taxon>Methanococci</taxon>
        <taxon>Methanococcales</taxon>
        <taxon>Methanococcaceae</taxon>
        <taxon>Methanococcus</taxon>
    </lineage>
</organism>
<comment type="caution">
    <text evidence="3">The sequence shown here is derived from an EMBL/GenBank/DDBJ whole genome shotgun (WGS) entry which is preliminary data.</text>
</comment>
<evidence type="ECO:0000259" key="1">
    <source>
        <dbReference type="Pfam" id="PF05048"/>
    </source>
</evidence>
<dbReference type="SUPFAM" id="SSF51126">
    <property type="entry name" value="Pectin lyase-like"/>
    <property type="match status" value="5"/>
</dbReference>
<evidence type="ECO:0000259" key="2">
    <source>
        <dbReference type="Pfam" id="PF13229"/>
    </source>
</evidence>
<feature type="domain" description="Right handed beta helix" evidence="2">
    <location>
        <begin position="270"/>
        <end position="395"/>
    </location>
</feature>
<dbReference type="AlphaFoldDB" id="A0A7J9NLE8"/>
<name>A0A7J9NLE8_METMI</name>
<dbReference type="Gene3D" id="2.160.20.10">
    <property type="entry name" value="Single-stranded right-handed beta-helix, Pectin lyase-like"/>
    <property type="match status" value="4"/>
</dbReference>
<dbReference type="Pfam" id="PF05048">
    <property type="entry name" value="NosD"/>
    <property type="match status" value="2"/>
</dbReference>
<feature type="domain" description="Right handed beta helix" evidence="2">
    <location>
        <begin position="403"/>
        <end position="528"/>
    </location>
</feature>
<dbReference type="RefSeq" id="WP_181491635.1">
    <property type="nucleotide sequence ID" value="NZ_JACDUJ010000001.1"/>
</dbReference>
<evidence type="ECO:0000313" key="4">
    <source>
        <dbReference type="Proteomes" id="UP000571854"/>
    </source>
</evidence>
<accession>A0A7J9NLE8</accession>
<dbReference type="NCBIfam" id="TIGR03804">
    <property type="entry name" value="para_beta_helix"/>
    <property type="match status" value="1"/>
</dbReference>